<sequence length="293" mass="31126">MKRLRLTKLLTVTALLLGGLALGTGTSSTAPSAQAKTKSTKVVKATYKRLTKKAYHVTSGVFYSTSKLTRANHYAVNYPHTTFYTYSQATITRANGKRSVYYYMTTSNHKVKGWIWHGYLKKGSAPAVKKTPASQTTTTTTTTTVTTPTAPTTTTTGSQAPITPLVGNTGTSTNTNVNTEQVQVQIFGPLEEGNKVLKSGNVAIKDGDTAFDVLKQLDSDISYTGSGSSTYVTRIGSYTAGSGGVGGGWLYNVNGSYPNASAGSYKVKSGDLVQWVWTSTLGDRGWTGSSQSS</sequence>
<dbReference type="Gene3D" id="2.170.130.30">
    <property type="match status" value="1"/>
</dbReference>
<dbReference type="OrthoDB" id="2329850at2"/>
<dbReference type="PATRIC" id="fig|1302272.5.peg.537"/>
<accession>A0A0R1HKP9</accession>
<keyword evidence="2" id="KW-0732">Signal</keyword>
<keyword evidence="5" id="KW-1185">Reference proteome</keyword>
<dbReference type="Proteomes" id="UP000050911">
    <property type="component" value="Unassembled WGS sequence"/>
</dbReference>
<dbReference type="RefSeq" id="WP_056942954.1">
    <property type="nucleotide sequence ID" value="NZ_AZCX01000010.1"/>
</dbReference>
<evidence type="ECO:0000313" key="4">
    <source>
        <dbReference type="EMBL" id="KRK47269.1"/>
    </source>
</evidence>
<comment type="caution">
    <text evidence="4">The sequence shown here is derived from an EMBL/GenBank/DDBJ whole genome shotgun (WGS) entry which is preliminary data.</text>
</comment>
<dbReference type="EMBL" id="AZCX01000010">
    <property type="protein sequence ID" value="KRK47269.1"/>
    <property type="molecule type" value="Genomic_DNA"/>
</dbReference>
<evidence type="ECO:0000256" key="1">
    <source>
        <dbReference type="SAM" id="MobiDB-lite"/>
    </source>
</evidence>
<feature type="signal peptide" evidence="2">
    <location>
        <begin position="1"/>
        <end position="35"/>
    </location>
</feature>
<organism evidence="4 5">
    <name type="scientific">Secundilactobacillus kimchicus JCM 15530</name>
    <dbReference type="NCBI Taxonomy" id="1302272"/>
    <lineage>
        <taxon>Bacteria</taxon>
        <taxon>Bacillati</taxon>
        <taxon>Bacillota</taxon>
        <taxon>Bacilli</taxon>
        <taxon>Lactobacillales</taxon>
        <taxon>Lactobacillaceae</taxon>
        <taxon>Secundilactobacillus</taxon>
    </lineage>
</organism>
<reference evidence="4 5" key="1">
    <citation type="journal article" date="2015" name="Genome Announc.">
        <title>Expanding the biotechnology potential of lactobacilli through comparative genomics of 213 strains and associated genera.</title>
        <authorList>
            <person name="Sun Z."/>
            <person name="Harris H.M."/>
            <person name="McCann A."/>
            <person name="Guo C."/>
            <person name="Argimon S."/>
            <person name="Zhang W."/>
            <person name="Yang X."/>
            <person name="Jeffery I.B."/>
            <person name="Cooney J.C."/>
            <person name="Kagawa T.F."/>
            <person name="Liu W."/>
            <person name="Song Y."/>
            <person name="Salvetti E."/>
            <person name="Wrobel A."/>
            <person name="Rasinkangas P."/>
            <person name="Parkhill J."/>
            <person name="Rea M.C."/>
            <person name="O'Sullivan O."/>
            <person name="Ritari J."/>
            <person name="Douillard F.P."/>
            <person name="Paul Ross R."/>
            <person name="Yang R."/>
            <person name="Briner A.E."/>
            <person name="Felis G.E."/>
            <person name="de Vos W.M."/>
            <person name="Barrangou R."/>
            <person name="Klaenhammer T.R."/>
            <person name="Caufield P.W."/>
            <person name="Cui Y."/>
            <person name="Zhang H."/>
            <person name="O'Toole P.W."/>
        </authorList>
    </citation>
    <scope>NUCLEOTIDE SEQUENCE [LARGE SCALE GENOMIC DNA]</scope>
    <source>
        <strain evidence="4 5">JCM 15530</strain>
    </source>
</reference>
<feature type="chain" id="PRO_5006405228" description="Transcobalamin-like C-terminal domain-containing protein" evidence="2">
    <location>
        <begin position="36"/>
        <end position="293"/>
    </location>
</feature>
<dbReference type="Pfam" id="PF14478">
    <property type="entry name" value="DUF4430"/>
    <property type="match status" value="1"/>
</dbReference>
<feature type="domain" description="Transcobalamin-like C-terminal" evidence="3">
    <location>
        <begin position="207"/>
        <end position="278"/>
    </location>
</feature>
<name>A0A0R1HKP9_9LACO</name>
<evidence type="ECO:0000259" key="3">
    <source>
        <dbReference type="Pfam" id="PF14478"/>
    </source>
</evidence>
<dbReference type="STRING" id="1302272.FC96_GL000539"/>
<protein>
    <recommendedName>
        <fullName evidence="3">Transcobalamin-like C-terminal domain-containing protein</fullName>
    </recommendedName>
</protein>
<feature type="compositionally biased region" description="Low complexity" evidence="1">
    <location>
        <begin position="136"/>
        <end position="156"/>
    </location>
</feature>
<evidence type="ECO:0000313" key="5">
    <source>
        <dbReference type="Proteomes" id="UP000050911"/>
    </source>
</evidence>
<proteinExistence type="predicted"/>
<dbReference type="InterPro" id="IPR027954">
    <property type="entry name" value="Transcobalamin-like_C"/>
</dbReference>
<evidence type="ECO:0000256" key="2">
    <source>
        <dbReference type="SAM" id="SignalP"/>
    </source>
</evidence>
<gene>
    <name evidence="4" type="ORF">FC96_GL000539</name>
</gene>
<feature type="region of interest" description="Disordered" evidence="1">
    <location>
        <begin position="130"/>
        <end position="164"/>
    </location>
</feature>
<dbReference type="AlphaFoldDB" id="A0A0R1HKP9"/>